<accession>A1BCJ0</accession>
<dbReference type="PANTHER" id="PTHR30237:SF2">
    <property type="entry name" value="MUREIN TETRAPEPTIDE CARBOXYPEPTIDASE"/>
    <property type="match status" value="1"/>
</dbReference>
<dbReference type="InterPro" id="IPR040449">
    <property type="entry name" value="Peptidase_S66_N"/>
</dbReference>
<dbReference type="InterPro" id="IPR040921">
    <property type="entry name" value="Peptidase_S66C"/>
</dbReference>
<dbReference type="Pfam" id="PF02016">
    <property type="entry name" value="Peptidase_S66"/>
    <property type="match status" value="1"/>
</dbReference>
<evidence type="ECO:0000256" key="6">
    <source>
        <dbReference type="PIRSR" id="PIRSR028757-1"/>
    </source>
</evidence>
<dbReference type="MEROPS" id="S66.001"/>
<dbReference type="RefSeq" id="WP_011743959.1">
    <property type="nucleotide sequence ID" value="NC_008639.1"/>
</dbReference>
<dbReference type="PANTHER" id="PTHR30237">
    <property type="entry name" value="MURAMOYLTETRAPEPTIDE CARBOXYPEPTIDASE"/>
    <property type="match status" value="1"/>
</dbReference>
<evidence type="ECO:0000256" key="5">
    <source>
        <dbReference type="ARBA" id="ARBA00022825"/>
    </source>
</evidence>
<proteinExistence type="inferred from homology"/>
<dbReference type="Pfam" id="PF17676">
    <property type="entry name" value="Peptidase_S66C"/>
    <property type="match status" value="1"/>
</dbReference>
<dbReference type="GO" id="GO:0006508">
    <property type="term" value="P:proteolysis"/>
    <property type="evidence" value="ECO:0007669"/>
    <property type="project" value="UniProtKB-KW"/>
</dbReference>
<gene>
    <name evidence="9" type="ordered locus">Cpha266_0047</name>
</gene>
<dbReference type="AlphaFoldDB" id="A1BCJ0"/>
<evidence type="ECO:0000313" key="9">
    <source>
        <dbReference type="EMBL" id="ABL64117.1"/>
    </source>
</evidence>
<evidence type="ECO:0000256" key="2">
    <source>
        <dbReference type="ARBA" id="ARBA00022645"/>
    </source>
</evidence>
<feature type="active site" description="Nucleophile" evidence="6">
    <location>
        <position position="120"/>
    </location>
</feature>
<feature type="active site" description="Charge relay system" evidence="6">
    <location>
        <position position="219"/>
    </location>
</feature>
<dbReference type="EC" id="3.4.17.13" evidence="9"/>
<dbReference type="KEGG" id="cph:Cpha266_0047"/>
<dbReference type="HOGENOM" id="CLU_034346_3_1_10"/>
<keyword evidence="10" id="KW-1185">Reference proteome</keyword>
<dbReference type="InterPro" id="IPR027461">
    <property type="entry name" value="Carboxypeptidase_A_C_sf"/>
</dbReference>
<dbReference type="eggNOG" id="COG1619">
    <property type="taxonomic scope" value="Bacteria"/>
</dbReference>
<protein>
    <submittedName>
        <fullName evidence="9">Muramoyltetrapeptide carboxypeptidase</fullName>
        <ecNumber evidence="9">3.4.17.13</ecNumber>
    </submittedName>
</protein>
<dbReference type="Gene3D" id="3.50.30.60">
    <property type="entry name" value="LD-carboxypeptidase A C-terminal domain-like"/>
    <property type="match status" value="1"/>
</dbReference>
<dbReference type="InterPro" id="IPR027478">
    <property type="entry name" value="LdcA_N"/>
</dbReference>
<dbReference type="GO" id="GO:0106415">
    <property type="term" value="F:muramoyltetrapeptide carboxypeptidase activity"/>
    <property type="evidence" value="ECO:0007669"/>
    <property type="project" value="UniProtKB-EC"/>
</dbReference>
<feature type="domain" description="LD-carboxypeptidase C-terminal" evidence="8">
    <location>
        <begin position="188"/>
        <end position="304"/>
    </location>
</feature>
<evidence type="ECO:0000256" key="3">
    <source>
        <dbReference type="ARBA" id="ARBA00022670"/>
    </source>
</evidence>
<dbReference type="Gene3D" id="3.40.50.10740">
    <property type="entry name" value="Class I glutamine amidotransferase-like"/>
    <property type="match status" value="1"/>
</dbReference>
<dbReference type="InterPro" id="IPR003507">
    <property type="entry name" value="S66_fam"/>
</dbReference>
<dbReference type="EMBL" id="CP000492">
    <property type="protein sequence ID" value="ABL64117.1"/>
    <property type="molecule type" value="Genomic_DNA"/>
</dbReference>
<evidence type="ECO:0000259" key="7">
    <source>
        <dbReference type="Pfam" id="PF02016"/>
    </source>
</evidence>
<dbReference type="SUPFAM" id="SSF52317">
    <property type="entry name" value="Class I glutamine amidotransferase-like"/>
    <property type="match status" value="1"/>
</dbReference>
<dbReference type="STRING" id="290317.Cpha266_0047"/>
<keyword evidence="3" id="KW-0645">Protease</keyword>
<reference evidence="9 10" key="1">
    <citation type="submission" date="2006-12" db="EMBL/GenBank/DDBJ databases">
        <title>Complete sequence of Chlorobium phaeobacteroides DSM 266.</title>
        <authorList>
            <consortium name="US DOE Joint Genome Institute"/>
            <person name="Copeland A."/>
            <person name="Lucas S."/>
            <person name="Lapidus A."/>
            <person name="Barry K."/>
            <person name="Detter J.C."/>
            <person name="Glavina del Rio T."/>
            <person name="Hammon N."/>
            <person name="Israni S."/>
            <person name="Pitluck S."/>
            <person name="Goltsman E."/>
            <person name="Schmutz J."/>
            <person name="Larimer F."/>
            <person name="Land M."/>
            <person name="Hauser L."/>
            <person name="Mikhailova N."/>
            <person name="Li T."/>
            <person name="Overmann J."/>
            <person name="Bryant D.A."/>
            <person name="Richardson P."/>
        </authorList>
    </citation>
    <scope>NUCLEOTIDE SEQUENCE [LARGE SCALE GENOMIC DNA]</scope>
    <source>
        <strain evidence="9 10">DSM 266</strain>
    </source>
</reference>
<dbReference type="SUPFAM" id="SSF141986">
    <property type="entry name" value="LD-carboxypeptidase A C-terminal domain-like"/>
    <property type="match status" value="1"/>
</dbReference>
<keyword evidence="2 9" id="KW-0121">Carboxypeptidase</keyword>
<dbReference type="Proteomes" id="UP000008701">
    <property type="component" value="Chromosome"/>
</dbReference>
<evidence type="ECO:0000259" key="8">
    <source>
        <dbReference type="Pfam" id="PF17676"/>
    </source>
</evidence>
<keyword evidence="5" id="KW-0720">Serine protease</keyword>
<dbReference type="CDD" id="cd07025">
    <property type="entry name" value="Peptidase_S66"/>
    <property type="match status" value="1"/>
</dbReference>
<name>A1BCJ0_CHLPD</name>
<sequence length="323" mass="35716">MPRHFFACMKTLLPKALRKGDTIGLISPSSHSAFPERIARAILYLEERSFKVKPSTYLNCIDVNPAIADQQKLSDLHAMFEDTEVDAVICLRGGAGATRLLKNIDYALIEANPKILIGYSDITALSLAILAYTGLVSFSGPMIATELYEPTPYTEEHFWGMLTDPRYALSLKNHSQHRVTCLKPGDASGNLIGGNLSVLCSLIGTPYLPILDDAILFLEDVNEPAYRIDRMLSHLLNAGLLSRCRAILFGQFTGTPEKAGEDTRLEHIFDYYATQAHIEGPVMTGLSYGHIADLMTLPLGAPFQVTVRPRYFSLEARYPVIHA</sequence>
<dbReference type="InterPro" id="IPR029062">
    <property type="entry name" value="Class_I_gatase-like"/>
</dbReference>
<evidence type="ECO:0000313" key="10">
    <source>
        <dbReference type="Proteomes" id="UP000008701"/>
    </source>
</evidence>
<dbReference type="PIRSF" id="PIRSF028757">
    <property type="entry name" value="LD-carboxypeptidase"/>
    <property type="match status" value="1"/>
</dbReference>
<feature type="active site" description="Charge relay system" evidence="6">
    <location>
        <position position="290"/>
    </location>
</feature>
<evidence type="ECO:0000256" key="1">
    <source>
        <dbReference type="ARBA" id="ARBA00010233"/>
    </source>
</evidence>
<dbReference type="GO" id="GO:0008236">
    <property type="term" value="F:serine-type peptidase activity"/>
    <property type="evidence" value="ECO:0007669"/>
    <property type="project" value="UniProtKB-KW"/>
</dbReference>
<comment type="similarity">
    <text evidence="1">Belongs to the peptidase S66 family.</text>
</comment>
<feature type="domain" description="LD-carboxypeptidase N-terminal" evidence="7">
    <location>
        <begin position="23"/>
        <end position="140"/>
    </location>
</feature>
<keyword evidence="4 9" id="KW-0378">Hydrolase</keyword>
<evidence type="ECO:0000256" key="4">
    <source>
        <dbReference type="ARBA" id="ARBA00022801"/>
    </source>
</evidence>
<organism evidence="9 10">
    <name type="scientific">Chlorobium phaeobacteroides (strain DSM 266 / SMG 266 / 2430)</name>
    <dbReference type="NCBI Taxonomy" id="290317"/>
    <lineage>
        <taxon>Bacteria</taxon>
        <taxon>Pseudomonadati</taxon>
        <taxon>Chlorobiota</taxon>
        <taxon>Chlorobiia</taxon>
        <taxon>Chlorobiales</taxon>
        <taxon>Chlorobiaceae</taxon>
        <taxon>Chlorobium/Pelodictyon group</taxon>
        <taxon>Chlorobium</taxon>
    </lineage>
</organism>